<dbReference type="EMBL" id="JAOQNN010000001">
    <property type="protein sequence ID" value="MCW2280193.1"/>
    <property type="molecule type" value="Genomic_DNA"/>
</dbReference>
<accession>A0AAW5TN73</accession>
<evidence type="ECO:0000313" key="1">
    <source>
        <dbReference type="EMBL" id="MCW2280193.1"/>
    </source>
</evidence>
<organism evidence="1 2">
    <name type="scientific">Lactococcus lactis</name>
    <dbReference type="NCBI Taxonomy" id="1358"/>
    <lineage>
        <taxon>Bacteria</taxon>
        <taxon>Bacillati</taxon>
        <taxon>Bacillota</taxon>
        <taxon>Bacilli</taxon>
        <taxon>Lactobacillales</taxon>
        <taxon>Streptococcaceae</taxon>
        <taxon>Lactococcus</taxon>
    </lineage>
</organism>
<dbReference type="Proteomes" id="UP001207687">
    <property type="component" value="Unassembled WGS sequence"/>
</dbReference>
<evidence type="ECO:0000313" key="2">
    <source>
        <dbReference type="Proteomes" id="UP001207687"/>
    </source>
</evidence>
<dbReference type="RefSeq" id="WP_264653763.1">
    <property type="nucleotide sequence ID" value="NZ_JAOQNN010000001.1"/>
</dbReference>
<proteinExistence type="predicted"/>
<dbReference type="AlphaFoldDB" id="A0AAW5TN73"/>
<comment type="caution">
    <text evidence="1">The sequence shown here is derived from an EMBL/GenBank/DDBJ whole genome shotgun (WGS) entry which is preliminary data.</text>
</comment>
<gene>
    <name evidence="1" type="ORF">M2256_000651</name>
</gene>
<name>A0AAW5TN73_9LACT</name>
<sequence>MRELLKEIKKEIPESKILRGRYRVEEISKNRGENGQTNGD</sequence>
<reference evidence="1" key="1">
    <citation type="submission" date="2023-08" db="EMBL/GenBank/DDBJ databases">
        <title>Genomic analyses of the natural microbiome of Caenorhabditis elegans.</title>
        <authorList>
            <person name="Samuel B."/>
        </authorList>
    </citation>
    <scope>NUCLEOTIDE SEQUENCE</scope>
    <source>
        <strain evidence="1">BIGb0220</strain>
    </source>
</reference>
<protein>
    <submittedName>
        <fullName evidence="1">rRNA maturation protein Rpf1</fullName>
    </submittedName>
</protein>